<dbReference type="EMBL" id="BBIO01000009">
    <property type="protein sequence ID" value="GAK45447.1"/>
    <property type="molecule type" value="Genomic_DNA"/>
</dbReference>
<feature type="domain" description="RNA polymerase sigma-70" evidence="6">
    <location>
        <begin position="74"/>
        <end position="87"/>
    </location>
</feature>
<comment type="similarity">
    <text evidence="1">Belongs to the sigma-70 factor family.</text>
</comment>
<evidence type="ECO:0000256" key="5">
    <source>
        <dbReference type="ARBA" id="ARBA00023163"/>
    </source>
</evidence>
<dbReference type="PANTHER" id="PTHR30376:SF3">
    <property type="entry name" value="RNA POLYMERASE SIGMA FACTOR RPOH"/>
    <property type="match status" value="1"/>
</dbReference>
<dbReference type="InterPro" id="IPR013325">
    <property type="entry name" value="RNA_pol_sigma_r2"/>
</dbReference>
<evidence type="ECO:0000313" key="7">
    <source>
        <dbReference type="EMBL" id="GAK45447.1"/>
    </source>
</evidence>
<dbReference type="InterPro" id="IPR000943">
    <property type="entry name" value="RNA_pol_sigma70"/>
</dbReference>
<dbReference type="AlphaFoldDB" id="A0A081BBM9"/>
<keyword evidence="3" id="KW-0731">Sigma factor</keyword>
<keyword evidence="2" id="KW-0805">Transcription regulation</keyword>
<dbReference type="Gene3D" id="1.20.140.160">
    <property type="match status" value="1"/>
</dbReference>
<dbReference type="InterPro" id="IPR050813">
    <property type="entry name" value="Sigma-70_Factor"/>
</dbReference>
<dbReference type="Proteomes" id="UP000028702">
    <property type="component" value="Unassembled WGS sequence"/>
</dbReference>
<dbReference type="PRINTS" id="PR00046">
    <property type="entry name" value="SIGMA70FCT"/>
</dbReference>
<sequence length="298" mass="33661">MAATEVGQSQTAQRRFAKNALSKPLLTLEREQELARAWADDQDTRALHELTQAHMRLVIAMAYRFRHYGLPVGDLIQEGNVGLMHAAQRFDADRGVRFSTYAGWWIRSQIQDYILRNWSIVRTGTTSAHKSLFFNLRRLRSKIANGTKEALTHTDHQLIGQMLHVSPDDVAYMEGRLSGSDRSLNAPAGGAGEEDAPQWQDLLVGEEESPDDQAICARDTELLRQHIARALEELSEREQKIVETRQLREDPLTLEMLGKQLGISKERVRQIEQQALKKMKEALVASLGQNAEAALHGY</sequence>
<keyword evidence="5" id="KW-0804">Transcription</keyword>
<evidence type="ECO:0000313" key="8">
    <source>
        <dbReference type="Proteomes" id="UP000028702"/>
    </source>
</evidence>
<protein>
    <submittedName>
        <fullName evidence="7">RNA polymerase sigma-32 subunit RpoH</fullName>
    </submittedName>
</protein>
<dbReference type="SUPFAM" id="SSF88946">
    <property type="entry name" value="Sigma2 domain of RNA polymerase sigma factors"/>
    <property type="match status" value="1"/>
</dbReference>
<evidence type="ECO:0000259" key="6">
    <source>
        <dbReference type="PROSITE" id="PS00715"/>
    </source>
</evidence>
<keyword evidence="8" id="KW-1185">Reference proteome</keyword>
<dbReference type="NCBIfam" id="NF005143">
    <property type="entry name" value="PRK06596.1"/>
    <property type="match status" value="1"/>
</dbReference>
<dbReference type="InterPro" id="IPR013324">
    <property type="entry name" value="RNA_pol_sigma_r3/r4-like"/>
</dbReference>
<dbReference type="Pfam" id="PF04542">
    <property type="entry name" value="Sigma70_r2"/>
    <property type="match status" value="1"/>
</dbReference>
<name>A0A081BBM9_9HYPH</name>
<dbReference type="RefSeq" id="WP_045446469.1">
    <property type="nucleotide sequence ID" value="NZ_BBIO01000009.1"/>
</dbReference>
<evidence type="ECO:0000256" key="4">
    <source>
        <dbReference type="ARBA" id="ARBA00023125"/>
    </source>
</evidence>
<dbReference type="PIRSF" id="PIRSF000770">
    <property type="entry name" value="RNA_pol_sigma-SigE/K"/>
    <property type="match status" value="1"/>
</dbReference>
<organism evidence="7 8">
    <name type="scientific">Tepidicaulis marinus</name>
    <dbReference type="NCBI Taxonomy" id="1333998"/>
    <lineage>
        <taxon>Bacteria</taxon>
        <taxon>Pseudomonadati</taxon>
        <taxon>Pseudomonadota</taxon>
        <taxon>Alphaproteobacteria</taxon>
        <taxon>Hyphomicrobiales</taxon>
        <taxon>Parvibaculaceae</taxon>
        <taxon>Tepidicaulis</taxon>
    </lineage>
</organism>
<evidence type="ECO:0000256" key="2">
    <source>
        <dbReference type="ARBA" id="ARBA00023015"/>
    </source>
</evidence>
<dbReference type="SUPFAM" id="SSF88659">
    <property type="entry name" value="Sigma3 and sigma4 domains of RNA polymerase sigma factors"/>
    <property type="match status" value="1"/>
</dbReference>
<dbReference type="Gene3D" id="1.10.601.10">
    <property type="entry name" value="RNA Polymerase Primary Sigma Factor"/>
    <property type="match status" value="1"/>
</dbReference>
<dbReference type="InterPro" id="IPR007627">
    <property type="entry name" value="RNA_pol_sigma70_r2"/>
</dbReference>
<dbReference type="NCBIfam" id="NF005693">
    <property type="entry name" value="PRK07500.1"/>
    <property type="match status" value="1"/>
</dbReference>
<dbReference type="STRING" id="1333998.M2A_1946"/>
<dbReference type="Pfam" id="PF04545">
    <property type="entry name" value="Sigma70_r4"/>
    <property type="match status" value="1"/>
</dbReference>
<dbReference type="NCBIfam" id="TIGR02937">
    <property type="entry name" value="sigma70-ECF"/>
    <property type="match status" value="1"/>
</dbReference>
<dbReference type="CDD" id="cd06171">
    <property type="entry name" value="Sigma70_r4"/>
    <property type="match status" value="1"/>
</dbReference>
<comment type="caution">
    <text evidence="7">The sequence shown here is derived from an EMBL/GenBank/DDBJ whole genome shotgun (WGS) entry which is preliminary data.</text>
</comment>
<dbReference type="InterPro" id="IPR014284">
    <property type="entry name" value="RNA_pol_sigma-70_dom"/>
</dbReference>
<evidence type="ECO:0000256" key="1">
    <source>
        <dbReference type="ARBA" id="ARBA00007788"/>
    </source>
</evidence>
<dbReference type="PANTHER" id="PTHR30376">
    <property type="entry name" value="SIGMA FACTOR RPOH HEAT SHOCK RELATED"/>
    <property type="match status" value="1"/>
</dbReference>
<dbReference type="InterPro" id="IPR007630">
    <property type="entry name" value="RNA_pol_sigma70_r4"/>
</dbReference>
<evidence type="ECO:0000256" key="3">
    <source>
        <dbReference type="ARBA" id="ARBA00023082"/>
    </source>
</evidence>
<reference evidence="7 8" key="1">
    <citation type="submission" date="2014-07" db="EMBL/GenBank/DDBJ databases">
        <title>Tepidicaulis marinum gen. nov., sp. nov., a novel marine bacterium denitrifying nitrate to nitrous oxide strictly under microaerobic conditions.</title>
        <authorList>
            <person name="Takeuchi M."/>
            <person name="Yamagishi T."/>
            <person name="Kamagata Y."/>
            <person name="Oshima K."/>
            <person name="Hattori M."/>
            <person name="Katayama T."/>
            <person name="Hanada S."/>
            <person name="Tamaki H."/>
            <person name="Marumo K."/>
            <person name="Maeda H."/>
            <person name="Nedachi M."/>
            <person name="Iwasaki W."/>
            <person name="Suwa Y."/>
            <person name="Sakata S."/>
        </authorList>
    </citation>
    <scope>NUCLEOTIDE SEQUENCE [LARGE SCALE GENOMIC DNA]</scope>
    <source>
        <strain evidence="7 8">MA2</strain>
    </source>
</reference>
<dbReference type="PROSITE" id="PS00715">
    <property type="entry name" value="SIGMA70_1"/>
    <property type="match status" value="1"/>
</dbReference>
<accession>A0A081BBM9</accession>
<dbReference type="eggNOG" id="COG0568">
    <property type="taxonomic scope" value="Bacteria"/>
</dbReference>
<keyword evidence="4" id="KW-0238">DNA-binding</keyword>
<dbReference type="GO" id="GO:0003677">
    <property type="term" value="F:DNA binding"/>
    <property type="evidence" value="ECO:0007669"/>
    <property type="project" value="UniProtKB-KW"/>
</dbReference>
<dbReference type="GO" id="GO:0016987">
    <property type="term" value="F:sigma factor activity"/>
    <property type="evidence" value="ECO:0007669"/>
    <property type="project" value="UniProtKB-KW"/>
</dbReference>
<gene>
    <name evidence="7" type="ORF">M2A_1946</name>
</gene>
<dbReference type="GO" id="GO:0006352">
    <property type="term" value="P:DNA-templated transcription initiation"/>
    <property type="evidence" value="ECO:0007669"/>
    <property type="project" value="InterPro"/>
</dbReference>
<proteinExistence type="inferred from homology"/>